<accession>A0A382Y985</accession>
<proteinExistence type="predicted"/>
<dbReference type="EMBL" id="UINC01173981">
    <property type="protein sequence ID" value="SVD79876.1"/>
    <property type="molecule type" value="Genomic_DNA"/>
</dbReference>
<dbReference type="AlphaFoldDB" id="A0A382Y985"/>
<gene>
    <name evidence="1" type="ORF">METZ01_LOCUS432730</name>
</gene>
<organism evidence="1">
    <name type="scientific">marine metagenome</name>
    <dbReference type="NCBI Taxonomy" id="408172"/>
    <lineage>
        <taxon>unclassified sequences</taxon>
        <taxon>metagenomes</taxon>
        <taxon>ecological metagenomes</taxon>
    </lineage>
</organism>
<name>A0A382Y985_9ZZZZ</name>
<protein>
    <submittedName>
        <fullName evidence="1">Uncharacterized protein</fullName>
    </submittedName>
</protein>
<evidence type="ECO:0000313" key="1">
    <source>
        <dbReference type="EMBL" id="SVD79876.1"/>
    </source>
</evidence>
<reference evidence="1" key="1">
    <citation type="submission" date="2018-05" db="EMBL/GenBank/DDBJ databases">
        <authorList>
            <person name="Lanie J.A."/>
            <person name="Ng W.-L."/>
            <person name="Kazmierczak K.M."/>
            <person name="Andrzejewski T.M."/>
            <person name="Davidsen T.M."/>
            <person name="Wayne K.J."/>
            <person name="Tettelin H."/>
            <person name="Glass J.I."/>
            <person name="Rusch D."/>
            <person name="Podicherti R."/>
            <person name="Tsui H.-C.T."/>
            <person name="Winkler M.E."/>
        </authorList>
    </citation>
    <scope>NUCLEOTIDE SEQUENCE</scope>
</reference>
<sequence length="100" mass="10741">MKRIAFIILIFNIALSYELTTFSEMTFPLGMTSDGSTVVGSNLYNQAVIWTIADGATIVGNGEFWGVSEDGKIAGSLINSSGKEEAVIWENGIITYLGNV</sequence>
<feature type="non-terminal residue" evidence="1">
    <location>
        <position position="100"/>
    </location>
</feature>